<protein>
    <recommendedName>
        <fullName evidence="3">C2H2-type domain-containing protein</fullName>
    </recommendedName>
</protein>
<evidence type="ECO:0000313" key="1">
    <source>
        <dbReference type="EMBL" id="KAL2830969.1"/>
    </source>
</evidence>
<name>A0ABR4IUM2_9EURO</name>
<gene>
    <name evidence="1" type="ORF">BJY01DRAFT_254467</name>
</gene>
<accession>A0ABR4IUM2</accession>
<organism evidence="1 2">
    <name type="scientific">Aspergillus pseudoustus</name>
    <dbReference type="NCBI Taxonomy" id="1810923"/>
    <lineage>
        <taxon>Eukaryota</taxon>
        <taxon>Fungi</taxon>
        <taxon>Dikarya</taxon>
        <taxon>Ascomycota</taxon>
        <taxon>Pezizomycotina</taxon>
        <taxon>Eurotiomycetes</taxon>
        <taxon>Eurotiomycetidae</taxon>
        <taxon>Eurotiales</taxon>
        <taxon>Aspergillaceae</taxon>
        <taxon>Aspergillus</taxon>
        <taxon>Aspergillus subgen. Nidulantes</taxon>
    </lineage>
</organism>
<sequence length="197" mass="21973">MSSLDQIPDPTSGILKCSIPYKMCRDCRTKYALLEHTALAHQRCPGANIHQIIFARYLFDVEDFRQIERMRAKFEAHIKALGGPAIEPVMLGVRYGLDPAIPESAAVLGATMFVSILVGFPRPLIFLDENPRVISGILDDLVGGLPPQPPGTQWEVLRVCEGEHHALMRLEWLERAVKLSKEFPVGSGGREVMTWVL</sequence>
<reference evidence="1 2" key="1">
    <citation type="submission" date="2024-07" db="EMBL/GenBank/DDBJ databases">
        <title>Section-level genome sequencing and comparative genomics of Aspergillus sections Usti and Cavernicolus.</title>
        <authorList>
            <consortium name="Lawrence Berkeley National Laboratory"/>
            <person name="Nybo J.L."/>
            <person name="Vesth T.C."/>
            <person name="Theobald S."/>
            <person name="Frisvad J.C."/>
            <person name="Larsen T.O."/>
            <person name="Kjaerboelling I."/>
            <person name="Rothschild-Mancinelli K."/>
            <person name="Lyhne E.K."/>
            <person name="Kogle M.E."/>
            <person name="Barry K."/>
            <person name="Clum A."/>
            <person name="Na H."/>
            <person name="Ledsgaard L."/>
            <person name="Lin J."/>
            <person name="Lipzen A."/>
            <person name="Kuo A."/>
            <person name="Riley R."/>
            <person name="Mondo S."/>
            <person name="Labutti K."/>
            <person name="Haridas S."/>
            <person name="Pangalinan J."/>
            <person name="Salamov A.A."/>
            <person name="Simmons B.A."/>
            <person name="Magnuson J.K."/>
            <person name="Chen J."/>
            <person name="Drula E."/>
            <person name="Henrissat B."/>
            <person name="Wiebenga A."/>
            <person name="Lubbers R.J."/>
            <person name="Gomes A.C."/>
            <person name="Makela M.R."/>
            <person name="Stajich J."/>
            <person name="Grigoriev I.V."/>
            <person name="Mortensen U.H."/>
            <person name="De Vries R.P."/>
            <person name="Baker S.E."/>
            <person name="Andersen M.R."/>
        </authorList>
    </citation>
    <scope>NUCLEOTIDE SEQUENCE [LARGE SCALE GENOMIC DNA]</scope>
    <source>
        <strain evidence="1 2">CBS 123904</strain>
    </source>
</reference>
<proteinExistence type="predicted"/>
<dbReference type="Proteomes" id="UP001610446">
    <property type="component" value="Unassembled WGS sequence"/>
</dbReference>
<evidence type="ECO:0008006" key="3">
    <source>
        <dbReference type="Google" id="ProtNLM"/>
    </source>
</evidence>
<keyword evidence="2" id="KW-1185">Reference proteome</keyword>
<evidence type="ECO:0000313" key="2">
    <source>
        <dbReference type="Proteomes" id="UP001610446"/>
    </source>
</evidence>
<comment type="caution">
    <text evidence="1">The sequence shown here is derived from an EMBL/GenBank/DDBJ whole genome shotgun (WGS) entry which is preliminary data.</text>
</comment>
<dbReference type="EMBL" id="JBFXLU010000294">
    <property type="protein sequence ID" value="KAL2830969.1"/>
    <property type="molecule type" value="Genomic_DNA"/>
</dbReference>